<proteinExistence type="inferred from homology"/>
<evidence type="ECO:0000256" key="6">
    <source>
        <dbReference type="SAM" id="MobiDB-lite"/>
    </source>
</evidence>
<comment type="caution">
    <text evidence="9">The sequence shown here is derived from an EMBL/GenBank/DDBJ whole genome shotgun (WGS) entry which is preliminary data.</text>
</comment>
<dbReference type="SUPFAM" id="SSF51445">
    <property type="entry name" value="(Trans)glycosidases"/>
    <property type="match status" value="1"/>
</dbReference>
<dbReference type="Pfam" id="PF00933">
    <property type="entry name" value="Glyco_hydro_3"/>
    <property type="match status" value="1"/>
</dbReference>
<name>A0ABX1YM22_9BACL</name>
<dbReference type="InterPro" id="IPR050226">
    <property type="entry name" value="NagZ_Beta-hexosaminidase"/>
</dbReference>
<sequence>MKWFSPRQYKLSPHQRPLFLLTTVVCLLLASGCGGSGGSAQAGTGPSRAPASASPSAPVTTPAASAGATPAASVQPSATPASAADSTDTNDVISRKLAGMTLEDKIGQMLLVGIDGTTAESAAQKMIAEDKVGGIILYSDNISSLKQLVSLTNTLKKSNNGNPAPLFMSVDQEGGKVSRLPDEYAVFPSNAAVGKENNAAAAGTMGELLARAVKSSGFNMDFAPVLDINSNPDNPVIGDRSFGSTADLVVRLGIAEMKGLESEGIVPVVKHYPGHGDTSVDSHLELPVINKTEAQLAKLEWLPFQAAIKEKADAVMVAHILYPKLDPEKPASLSRVIIGEQLRGEMGFKGVVITDDLTMGAIVKNYSLAAAAVDTVRAGSDILLVAHEYKNEQAVRAALLSSVKDGTVTEARIDESVYRILALKAKYELTDQAVPVPDLTGLNSEIKAWRKPFQQNK</sequence>
<dbReference type="RefSeq" id="WP_171719391.1">
    <property type="nucleotide sequence ID" value="NZ_WHOB01000069.1"/>
</dbReference>
<dbReference type="Proteomes" id="UP000596857">
    <property type="component" value="Unassembled WGS sequence"/>
</dbReference>
<reference evidence="9 10" key="1">
    <citation type="submission" date="2019-10" db="EMBL/GenBank/DDBJ databases">
        <title>Description of Paenibacillus terricola sp. nov.</title>
        <authorList>
            <person name="Carlier A."/>
            <person name="Qi S."/>
        </authorList>
    </citation>
    <scope>NUCLEOTIDE SEQUENCE [LARGE SCALE GENOMIC DNA]</scope>
    <source>
        <strain evidence="9 10">LMG 31459</strain>
    </source>
</reference>
<evidence type="ECO:0000313" key="9">
    <source>
        <dbReference type="EMBL" id="NOU82012.1"/>
    </source>
</evidence>
<accession>A0ABX1YM22</accession>
<evidence type="ECO:0000313" key="10">
    <source>
        <dbReference type="Proteomes" id="UP000596857"/>
    </source>
</evidence>
<feature type="signal peptide" evidence="7">
    <location>
        <begin position="1"/>
        <end position="42"/>
    </location>
</feature>
<dbReference type="EMBL" id="WHOB01000069">
    <property type="protein sequence ID" value="NOU82012.1"/>
    <property type="molecule type" value="Genomic_DNA"/>
</dbReference>
<evidence type="ECO:0000256" key="4">
    <source>
        <dbReference type="ARBA" id="ARBA00022801"/>
    </source>
</evidence>
<comment type="similarity">
    <text evidence="2">Belongs to the glycosyl hydrolase 3 family.</text>
</comment>
<dbReference type="Gene3D" id="3.20.20.300">
    <property type="entry name" value="Glycoside hydrolase, family 3, N-terminal domain"/>
    <property type="match status" value="1"/>
</dbReference>
<evidence type="ECO:0000259" key="8">
    <source>
        <dbReference type="Pfam" id="PF00933"/>
    </source>
</evidence>
<keyword evidence="5 9" id="KW-0326">Glycosidase</keyword>
<protein>
    <recommendedName>
        <fullName evidence="3">beta-N-acetylhexosaminidase</fullName>
        <ecNumber evidence="3">3.2.1.52</ecNumber>
    </recommendedName>
</protein>
<dbReference type="NCBIfam" id="NF003740">
    <property type="entry name" value="PRK05337.1"/>
    <property type="match status" value="1"/>
</dbReference>
<feature type="region of interest" description="Disordered" evidence="6">
    <location>
        <begin position="38"/>
        <end position="88"/>
    </location>
</feature>
<keyword evidence="4 9" id="KW-0378">Hydrolase</keyword>
<feature type="domain" description="Glycoside hydrolase family 3 N-terminal" evidence="8">
    <location>
        <begin position="101"/>
        <end position="422"/>
    </location>
</feature>
<dbReference type="GO" id="GO:0004563">
    <property type="term" value="F:beta-N-acetylhexosaminidase activity"/>
    <property type="evidence" value="ECO:0007669"/>
    <property type="project" value="UniProtKB-EC"/>
</dbReference>
<dbReference type="InterPro" id="IPR036962">
    <property type="entry name" value="Glyco_hydro_3_N_sf"/>
</dbReference>
<keyword evidence="7" id="KW-0732">Signal</keyword>
<evidence type="ECO:0000256" key="2">
    <source>
        <dbReference type="ARBA" id="ARBA00005336"/>
    </source>
</evidence>
<dbReference type="PROSITE" id="PS51257">
    <property type="entry name" value="PROKAR_LIPOPROTEIN"/>
    <property type="match status" value="1"/>
</dbReference>
<evidence type="ECO:0000256" key="1">
    <source>
        <dbReference type="ARBA" id="ARBA00001231"/>
    </source>
</evidence>
<dbReference type="EC" id="3.2.1.52" evidence="3"/>
<feature type="compositionally biased region" description="Low complexity" evidence="6">
    <location>
        <begin position="41"/>
        <end position="88"/>
    </location>
</feature>
<evidence type="ECO:0000256" key="7">
    <source>
        <dbReference type="SAM" id="SignalP"/>
    </source>
</evidence>
<dbReference type="InterPro" id="IPR017853">
    <property type="entry name" value="GH"/>
</dbReference>
<dbReference type="InterPro" id="IPR001764">
    <property type="entry name" value="Glyco_hydro_3_N"/>
</dbReference>
<evidence type="ECO:0000256" key="3">
    <source>
        <dbReference type="ARBA" id="ARBA00012663"/>
    </source>
</evidence>
<organism evidence="9 10">
    <name type="scientific">Paenibacillus phytohabitans</name>
    <dbReference type="NCBI Taxonomy" id="2654978"/>
    <lineage>
        <taxon>Bacteria</taxon>
        <taxon>Bacillati</taxon>
        <taxon>Bacillota</taxon>
        <taxon>Bacilli</taxon>
        <taxon>Bacillales</taxon>
        <taxon>Paenibacillaceae</taxon>
        <taxon>Paenibacillus</taxon>
    </lineage>
</organism>
<gene>
    <name evidence="9" type="primary">nagZ</name>
    <name evidence="9" type="ORF">GC101_24415</name>
</gene>
<dbReference type="PANTHER" id="PTHR30480">
    <property type="entry name" value="BETA-HEXOSAMINIDASE-RELATED"/>
    <property type="match status" value="1"/>
</dbReference>
<feature type="chain" id="PRO_5046915360" description="beta-N-acetylhexosaminidase" evidence="7">
    <location>
        <begin position="43"/>
        <end position="457"/>
    </location>
</feature>
<keyword evidence="10" id="KW-1185">Reference proteome</keyword>
<dbReference type="PANTHER" id="PTHR30480:SF13">
    <property type="entry name" value="BETA-HEXOSAMINIDASE"/>
    <property type="match status" value="1"/>
</dbReference>
<comment type="catalytic activity">
    <reaction evidence="1">
        <text>Hydrolysis of terminal non-reducing N-acetyl-D-hexosamine residues in N-acetyl-beta-D-hexosaminides.</text>
        <dbReference type="EC" id="3.2.1.52"/>
    </reaction>
</comment>
<evidence type="ECO:0000256" key="5">
    <source>
        <dbReference type="ARBA" id="ARBA00023295"/>
    </source>
</evidence>